<dbReference type="PATRIC" id="fig|292.27.peg.1419"/>
<comment type="caution">
    <text evidence="1">The sequence shown here is derived from an EMBL/GenBank/DDBJ whole genome shotgun (WGS) entry which is preliminary data.</text>
</comment>
<protein>
    <recommendedName>
        <fullName evidence="3">Hrp protein</fullName>
    </recommendedName>
</protein>
<sequence>MSNPQVVSNILLTMFSWGVRCGSRAELEDMLPALRVLHPHGTTGDICEARLEIGSSNWLAASQVLRQIDERGDGGPISWALQSWCLYMQSDIDWQRCARAVLANGHPTAIAIVDRFLAAASDNQQVGYRSADAHARVAEALSSNRVQAA</sequence>
<accession>A0A0J5X0I5</accession>
<dbReference type="InterPro" id="IPR013394">
    <property type="entry name" value="T3SS_HrpB1/HrpK"/>
</dbReference>
<evidence type="ECO:0000313" key="1">
    <source>
        <dbReference type="EMBL" id="KML60524.1"/>
    </source>
</evidence>
<dbReference type="RefSeq" id="WP_048245038.1">
    <property type="nucleotide sequence ID" value="NZ_LDWR01000014.1"/>
</dbReference>
<name>A0A0J5X0I5_BURCE</name>
<dbReference type="EMBL" id="LDWR01000014">
    <property type="protein sequence ID" value="KML60524.1"/>
    <property type="molecule type" value="Genomic_DNA"/>
</dbReference>
<dbReference type="Pfam" id="PF09613">
    <property type="entry name" value="HrpB1_HrpK"/>
    <property type="match status" value="1"/>
</dbReference>
<evidence type="ECO:0000313" key="2">
    <source>
        <dbReference type="Proteomes" id="UP000036338"/>
    </source>
</evidence>
<dbReference type="Proteomes" id="UP000036338">
    <property type="component" value="Unassembled WGS sequence"/>
</dbReference>
<evidence type="ECO:0008006" key="3">
    <source>
        <dbReference type="Google" id="ProtNLM"/>
    </source>
</evidence>
<reference evidence="1 2" key="1">
    <citation type="submission" date="2015-05" db="EMBL/GenBank/DDBJ databases">
        <title>Draft genome of Burkholderia cepacia LK29.</title>
        <authorList>
            <person name="Chan X.Y."/>
        </authorList>
    </citation>
    <scope>NUCLEOTIDE SEQUENCE [LARGE SCALE GENOMIC DNA]</scope>
    <source>
        <strain evidence="1 2">LK29</strain>
    </source>
</reference>
<gene>
    <name evidence="1" type="ORF">VL15_09070</name>
</gene>
<dbReference type="AlphaFoldDB" id="A0A0J5X0I5"/>
<proteinExistence type="predicted"/>
<organism evidence="1 2">
    <name type="scientific">Burkholderia cepacia</name>
    <name type="common">Pseudomonas cepacia</name>
    <dbReference type="NCBI Taxonomy" id="292"/>
    <lineage>
        <taxon>Bacteria</taxon>
        <taxon>Pseudomonadati</taxon>
        <taxon>Pseudomonadota</taxon>
        <taxon>Betaproteobacteria</taxon>
        <taxon>Burkholderiales</taxon>
        <taxon>Burkholderiaceae</taxon>
        <taxon>Burkholderia</taxon>
        <taxon>Burkholderia cepacia complex</taxon>
    </lineage>
</organism>